<evidence type="ECO:0000256" key="1">
    <source>
        <dbReference type="ARBA" id="ARBA00022741"/>
    </source>
</evidence>
<dbReference type="CDD" id="cd17923">
    <property type="entry name" value="DEXHc_Hrq1-like"/>
    <property type="match status" value="1"/>
</dbReference>
<feature type="domain" description="Helicase ATP-binding" evidence="4">
    <location>
        <begin position="102"/>
        <end position="292"/>
    </location>
</feature>
<evidence type="ECO:0000313" key="6">
    <source>
        <dbReference type="EMBL" id="SJZ43064.1"/>
    </source>
</evidence>
<dbReference type="Proteomes" id="UP000190395">
    <property type="component" value="Unassembled WGS sequence"/>
</dbReference>
<gene>
    <name evidence="6" type="ORF">SAMN02745152_00207</name>
</gene>
<dbReference type="GeneID" id="303366488"/>
<feature type="domain" description="Helicase C-terminal" evidence="5">
    <location>
        <begin position="909"/>
        <end position="1082"/>
    </location>
</feature>
<keyword evidence="7" id="KW-1185">Reference proteome</keyword>
<dbReference type="SMART" id="SM00490">
    <property type="entry name" value="HELICc"/>
    <property type="match status" value="1"/>
</dbReference>
<proteinExistence type="predicted"/>
<sequence length="1758" mass="198738">MQDVFNYRDEVIKEYQSFSRSFTNISAPDIKAVVDAEYEEGRYWPEPLIQINPNYKTEKTIDELCADGTLESECRLIFQVDKKEDGSNGKTMTLYSHQQQAIAFAALKQSYVVTTGTGSGKSLSFFIPIVNEIIKNRANNYGKTSAIIIYPMNALANSQLEEIKKFLRGYDDGTKPFTVGQYTGQESEEQRQYLADNPPDILLTNFMMMELLLTRGTPKDRTVMKNCDGLQFLVLDELHTYRGRQGADVALLVRRLRQKTRSPNLVCIGTSATMSNQGDAADQNAVVAQVASKIFGTDISANNVIGETLSQSTDHSLNLDSVKPLLLNRIKSPTPDYKDLDEFLKDPLAVWVELTLGIEKVPNAAAKRAKPIILKQASEKLSADSGATFEDSKKSLTEFLLKAHEQKSVNGRKPFAFKLHQFISGPGNVLCTLEPEGQRLVTLNTQIFAPGREKEHVRLYTAYFCRECGTEYFPVRNEGGLWVPRNINEAVPDDAASTAGFLVPIKPGFKYEGEDDIPESWYDYKDGKATIKKKNRAFIPQEKIVTETGDIGNSSVGTHFWYIPGKIRFCPCCGMEHKTAGNDRNKLTGLSGEGRSSATTMISLAILNQLYKNNPDSGKNGTNDIRKMLGFTDNRQDAALQAGHFNDFIYQITLRGALLHAIEANGGELSYDVLAEQVFKSLGFDTTNKDVLSEFMTNPNIDAHNALETIKNEARYILGYRLIEDLFKGWKNNNPTLEILGLMHIEYKNLKEICNDDKYFVDNSTLVGLSPEKRLLFYETLFEIFKKNLCIDSIYLETSEQEKVRSTSFNDLVGRWSFDEGERPRHSEYVVTNGRSRADGRRDFAVTMGATSLIVRSIRNSKIWKGTPYEMEIRGANSLEFIQILVEDALRVAGSADIVRHTDHGWILHANNLIWKLGPDSVIKTRENKFFIDVYNTIKETFNGNSYIFDYWAHEHTAQVDSQDRKLLEKQFRYTPKDISEWHQEKPNTKLKRLPVLYCSPTMELGVDISSLNTVYMRNVPPTASNYAQRSGRAGRSGQPALVITYSSSLSPHDQWFFEKRTDMVYGVVKAPTLDITNKELITSHIHSIWMQEMQYELGNSIYEYAIDKASGDKLRLNPDLITAINNEHIKEAAIKEACAVLENVRNTVPDDEKELPWLKDEYAAEVIKNVAKGFDKAFDSWRTLYKSIQRQIAEASQALSSPATSPRDRDAALNRQKDANNQFKVLLGGSKGANSDFYPYRYLASQGFLPGYDFPRLPLMAWIPSSHSRKTGFEDTGSMVSRPRFLGISEFGPQSIIYHEGRTYQVYKAKLSSANGQVTSGSVLATRSVCVCPACGFAHFSGTTSSDITVERCERCDAELKTDNRIDSLYRIETVETKVSTRISANEEERLRKGYELQTVFRFAKENGHFVVARTELFEGDEQVGTLDYGQNATIWVLNKGWRKRKNPAVLGFNINPLTGRWEKDPGEEDEEEKEEDTNRVQPQRIVPFVEDTRNVLVYTPIPTWGNEELDAKAMATLESALQRAIEEEFQIEQSELSVIQLPNANDCSSLLFYEASEGGAGVLTRLVHDKDALSKVAKAALHIMHYDWNEDEPLTLDALKDTEEDKPHNIRCVAGCYRCLLSYYNQPLHEKIDRKNELALKVLISLTNVQVKLKESEAVQAVQTDDEAASLDSYLRDTDCILPDAYNKEIMQGKYTVLAFWKRERLVILDKDPNIELADYLSNHGFSYLVFGKTGSEWALKVQQYKDKLPKDSEDL</sequence>
<evidence type="ECO:0000259" key="4">
    <source>
        <dbReference type="PROSITE" id="PS51192"/>
    </source>
</evidence>
<dbReference type="SMART" id="SM00487">
    <property type="entry name" value="DEXDc"/>
    <property type="match status" value="1"/>
</dbReference>
<evidence type="ECO:0000256" key="2">
    <source>
        <dbReference type="ARBA" id="ARBA00022840"/>
    </source>
</evidence>
<dbReference type="RefSeq" id="WP_078929954.1">
    <property type="nucleotide sequence ID" value="NZ_FUXC01000001.1"/>
</dbReference>
<dbReference type="InterPro" id="IPR018973">
    <property type="entry name" value="MZB"/>
</dbReference>
<name>A0A1T4KKY6_9SPIR</name>
<dbReference type="EMBL" id="FUXC01000001">
    <property type="protein sequence ID" value="SJZ43064.1"/>
    <property type="molecule type" value="Genomic_DNA"/>
</dbReference>
<feature type="compositionally biased region" description="Acidic residues" evidence="3">
    <location>
        <begin position="1467"/>
        <end position="1477"/>
    </location>
</feature>
<dbReference type="Pfam" id="PF00270">
    <property type="entry name" value="DEAD"/>
    <property type="match status" value="1"/>
</dbReference>
<dbReference type="STRING" id="225004.SAMN02745152_00207"/>
<evidence type="ECO:0000313" key="7">
    <source>
        <dbReference type="Proteomes" id="UP000190395"/>
    </source>
</evidence>
<dbReference type="InterPro" id="IPR027417">
    <property type="entry name" value="P-loop_NTPase"/>
</dbReference>
<reference evidence="6 7" key="1">
    <citation type="submission" date="2017-02" db="EMBL/GenBank/DDBJ databases">
        <authorList>
            <person name="Peterson S.W."/>
        </authorList>
    </citation>
    <scope>NUCLEOTIDE SEQUENCE [LARGE SCALE GENOMIC DNA]</scope>
    <source>
        <strain evidence="6 7">ATCC BAA-909</strain>
    </source>
</reference>
<dbReference type="GO" id="GO:0003677">
    <property type="term" value="F:DNA binding"/>
    <property type="evidence" value="ECO:0007669"/>
    <property type="project" value="TreeGrafter"/>
</dbReference>
<feature type="region of interest" description="Disordered" evidence="3">
    <location>
        <begin position="1461"/>
        <end position="1483"/>
    </location>
</feature>
<dbReference type="InterPro" id="IPR001650">
    <property type="entry name" value="Helicase_C-like"/>
</dbReference>
<dbReference type="GO" id="GO:0016887">
    <property type="term" value="F:ATP hydrolysis activity"/>
    <property type="evidence" value="ECO:0007669"/>
    <property type="project" value="TreeGrafter"/>
</dbReference>
<dbReference type="SUPFAM" id="SSF52540">
    <property type="entry name" value="P-loop containing nucleoside triphosphate hydrolases"/>
    <property type="match status" value="2"/>
</dbReference>
<keyword evidence="6" id="KW-0378">Hydrolase</keyword>
<dbReference type="Gene3D" id="3.40.50.300">
    <property type="entry name" value="P-loop containing nucleotide triphosphate hydrolases"/>
    <property type="match status" value="2"/>
</dbReference>
<organism evidence="6 7">
    <name type="scientific">Treponema berlinense</name>
    <dbReference type="NCBI Taxonomy" id="225004"/>
    <lineage>
        <taxon>Bacteria</taxon>
        <taxon>Pseudomonadati</taxon>
        <taxon>Spirochaetota</taxon>
        <taxon>Spirochaetia</taxon>
        <taxon>Spirochaetales</taxon>
        <taxon>Treponemataceae</taxon>
        <taxon>Treponema</taxon>
    </lineage>
</organism>
<dbReference type="Pfam" id="PF00271">
    <property type="entry name" value="Helicase_C"/>
    <property type="match status" value="1"/>
</dbReference>
<dbReference type="InterPro" id="IPR014001">
    <property type="entry name" value="Helicase_ATP-bd"/>
</dbReference>
<dbReference type="PROSITE" id="PS51192">
    <property type="entry name" value="HELICASE_ATP_BIND_1"/>
    <property type="match status" value="1"/>
</dbReference>
<dbReference type="OrthoDB" id="9774462at2"/>
<keyword evidence="1" id="KW-0547">Nucleotide-binding</keyword>
<keyword evidence="2" id="KW-0067">ATP-binding</keyword>
<evidence type="ECO:0000259" key="5">
    <source>
        <dbReference type="PROSITE" id="PS51194"/>
    </source>
</evidence>
<dbReference type="InterPro" id="IPR052511">
    <property type="entry name" value="ATP-dep_Helicase"/>
</dbReference>
<dbReference type="PROSITE" id="PS51194">
    <property type="entry name" value="HELICASE_CTER"/>
    <property type="match status" value="1"/>
</dbReference>
<protein>
    <submittedName>
        <fullName evidence="6">Helicase conserved C-terminal domain-containing protein</fullName>
    </submittedName>
</protein>
<dbReference type="PANTHER" id="PTHR47962">
    <property type="entry name" value="ATP-DEPENDENT HELICASE LHR-RELATED-RELATED"/>
    <property type="match status" value="1"/>
</dbReference>
<dbReference type="InterPro" id="IPR011545">
    <property type="entry name" value="DEAD/DEAH_box_helicase_dom"/>
</dbReference>
<evidence type="ECO:0000256" key="3">
    <source>
        <dbReference type="SAM" id="MobiDB-lite"/>
    </source>
</evidence>
<dbReference type="GO" id="GO:0005524">
    <property type="term" value="F:ATP binding"/>
    <property type="evidence" value="ECO:0007669"/>
    <property type="project" value="UniProtKB-KW"/>
</dbReference>
<keyword evidence="6" id="KW-0347">Helicase</keyword>
<dbReference type="GO" id="GO:0004386">
    <property type="term" value="F:helicase activity"/>
    <property type="evidence" value="ECO:0007669"/>
    <property type="project" value="UniProtKB-KW"/>
</dbReference>
<accession>A0A1T4KKY6</accession>
<dbReference type="PANTHER" id="PTHR47962:SF5">
    <property type="entry name" value="ATP-DEPENDENT HELICASE LHR-RELATED"/>
    <property type="match status" value="1"/>
</dbReference>
<dbReference type="Pfam" id="PF09369">
    <property type="entry name" value="MZB"/>
    <property type="match status" value="1"/>
</dbReference>